<evidence type="ECO:0000256" key="6">
    <source>
        <dbReference type="ARBA" id="ARBA00039970"/>
    </source>
</evidence>
<gene>
    <name evidence="8" type="ORF">IV60_GL000288</name>
</gene>
<accession>A0ABR5Q358</accession>
<evidence type="ECO:0000256" key="5">
    <source>
        <dbReference type="ARBA" id="ARBA00022840"/>
    </source>
</evidence>
<protein>
    <recommendedName>
        <fullName evidence="6">PhoH-like protein</fullName>
    </recommendedName>
</protein>
<dbReference type="PANTHER" id="PTHR30473:SF1">
    <property type="entry name" value="PHOH-LIKE PROTEIN"/>
    <property type="match status" value="1"/>
</dbReference>
<dbReference type="InterPro" id="IPR036612">
    <property type="entry name" value="KH_dom_type_1_sf"/>
</dbReference>
<evidence type="ECO:0000256" key="3">
    <source>
        <dbReference type="ARBA" id="ARBA00022490"/>
    </source>
</evidence>
<dbReference type="Gene3D" id="3.40.50.300">
    <property type="entry name" value="P-loop containing nucleotide triphosphate hydrolases"/>
    <property type="match status" value="1"/>
</dbReference>
<sequence>MEPTQVRLTIPDSVDPTAVMGPSDILLRRIEGAFKALISVRGTTITISGSAHDVEQALIVFSNLIQTVESGGIPTVADVDLLLDHMGHKNPAHQKSLSKGILLTSRGRSIRPQTAGQKRYVDAIENHTITFGLGPAGTGKTYLAMAMAIASLKRKDTGRIVLVRPVVEAGESLGFLPGTLEEKLDPYIRPLYDALFDMLERDRGNSLIEQGVIEIAPLAFMRGRTMNDAFVILDEAQNTTPEQMKMFLTRLGFSSKFVITGDATQRDLLGESGLSVARQILSDIDDIAFVDLGKDDIVRHTLVAKIVDAYEQSEKTQPLKRRPPAHA</sequence>
<proteinExistence type="inferred from homology"/>
<dbReference type="InterPro" id="IPR027417">
    <property type="entry name" value="P-loop_NTPase"/>
</dbReference>
<evidence type="ECO:0000256" key="1">
    <source>
        <dbReference type="ARBA" id="ARBA00004496"/>
    </source>
</evidence>
<dbReference type="InterPro" id="IPR051451">
    <property type="entry name" value="PhoH2-like"/>
</dbReference>
<dbReference type="Pfam" id="PF02562">
    <property type="entry name" value="PhoH"/>
    <property type="match status" value="1"/>
</dbReference>
<name>A0ABR5Q358_9ACTN</name>
<dbReference type="GeneID" id="84904060"/>
<keyword evidence="3" id="KW-0963">Cytoplasm</keyword>
<dbReference type="InterPro" id="IPR003714">
    <property type="entry name" value="PhoH"/>
</dbReference>
<comment type="similarity">
    <text evidence="2">Belongs to the PhoH family.</text>
</comment>
<dbReference type="RefSeq" id="WP_003148174.1">
    <property type="nucleotide sequence ID" value="NZ_JQCP01000001.1"/>
</dbReference>
<dbReference type="Proteomes" id="UP000051927">
    <property type="component" value="Unassembled WGS sequence"/>
</dbReference>
<feature type="domain" description="PhoH-like protein" evidence="7">
    <location>
        <begin position="110"/>
        <end position="311"/>
    </location>
</feature>
<reference evidence="8 9" key="1">
    <citation type="journal article" date="2015" name="Genome Announc.">
        <title>Expanding the biotechnology potential of lactobacilli through comparative genomics of 213 strains and associated genera.</title>
        <authorList>
            <person name="Sun Z."/>
            <person name="Harris H.M."/>
            <person name="McCann A."/>
            <person name="Guo C."/>
            <person name="Argimon S."/>
            <person name="Zhang W."/>
            <person name="Yang X."/>
            <person name="Jeffery I.B."/>
            <person name="Cooney J.C."/>
            <person name="Kagawa T.F."/>
            <person name="Liu W."/>
            <person name="Song Y."/>
            <person name="Salvetti E."/>
            <person name="Wrobel A."/>
            <person name="Rasinkangas P."/>
            <person name="Parkhill J."/>
            <person name="Rea M.C."/>
            <person name="O'Sullivan O."/>
            <person name="Ritari J."/>
            <person name="Douillard F.P."/>
            <person name="Paul Ross R."/>
            <person name="Yang R."/>
            <person name="Briner A.E."/>
            <person name="Felis G.E."/>
            <person name="de Vos W.M."/>
            <person name="Barrangou R."/>
            <person name="Klaenhammer T.R."/>
            <person name="Caufield P.W."/>
            <person name="Cui Y."/>
            <person name="Zhang H."/>
            <person name="O'Toole P.W."/>
        </authorList>
    </citation>
    <scope>NUCLEOTIDE SEQUENCE [LARGE SCALE GENOMIC DNA]</scope>
    <source>
        <strain evidence="8 9">DSM 7090</strain>
    </source>
</reference>
<evidence type="ECO:0000256" key="2">
    <source>
        <dbReference type="ARBA" id="ARBA00010393"/>
    </source>
</evidence>
<organism evidence="8 9">
    <name type="scientific">Lancefieldella rimae</name>
    <dbReference type="NCBI Taxonomy" id="1383"/>
    <lineage>
        <taxon>Bacteria</taxon>
        <taxon>Bacillati</taxon>
        <taxon>Actinomycetota</taxon>
        <taxon>Coriobacteriia</taxon>
        <taxon>Coriobacteriales</taxon>
        <taxon>Atopobiaceae</taxon>
        <taxon>Lancefieldella</taxon>
    </lineage>
</organism>
<evidence type="ECO:0000259" key="7">
    <source>
        <dbReference type="Pfam" id="PF02562"/>
    </source>
</evidence>
<evidence type="ECO:0000313" key="8">
    <source>
        <dbReference type="EMBL" id="KRO03109.1"/>
    </source>
</evidence>
<comment type="caution">
    <text evidence="8">The sequence shown here is derived from an EMBL/GenBank/DDBJ whole genome shotgun (WGS) entry which is preliminary data.</text>
</comment>
<dbReference type="EMBL" id="JQCP01000001">
    <property type="protein sequence ID" value="KRO03109.1"/>
    <property type="molecule type" value="Genomic_DNA"/>
</dbReference>
<dbReference type="SUPFAM" id="SSF54791">
    <property type="entry name" value="Eukaryotic type KH-domain (KH-domain type I)"/>
    <property type="match status" value="1"/>
</dbReference>
<comment type="subcellular location">
    <subcellularLocation>
        <location evidence="1">Cytoplasm</location>
    </subcellularLocation>
</comment>
<dbReference type="PANTHER" id="PTHR30473">
    <property type="entry name" value="PROTEIN PHOH"/>
    <property type="match status" value="1"/>
</dbReference>
<keyword evidence="5" id="KW-0067">ATP-binding</keyword>
<keyword evidence="9" id="KW-1185">Reference proteome</keyword>
<dbReference type="SUPFAM" id="SSF52540">
    <property type="entry name" value="P-loop containing nucleoside triphosphate hydrolases"/>
    <property type="match status" value="1"/>
</dbReference>
<evidence type="ECO:0000256" key="4">
    <source>
        <dbReference type="ARBA" id="ARBA00022741"/>
    </source>
</evidence>
<keyword evidence="4" id="KW-0547">Nucleotide-binding</keyword>
<evidence type="ECO:0000313" key="9">
    <source>
        <dbReference type="Proteomes" id="UP000051927"/>
    </source>
</evidence>